<keyword evidence="3" id="KW-0862">Zinc</keyword>
<organism evidence="7 8">
    <name type="scientific">Caligus rogercresseyi</name>
    <name type="common">Sea louse</name>
    <dbReference type="NCBI Taxonomy" id="217165"/>
    <lineage>
        <taxon>Eukaryota</taxon>
        <taxon>Metazoa</taxon>
        <taxon>Ecdysozoa</taxon>
        <taxon>Arthropoda</taxon>
        <taxon>Crustacea</taxon>
        <taxon>Multicrustacea</taxon>
        <taxon>Hexanauplia</taxon>
        <taxon>Copepoda</taxon>
        <taxon>Siphonostomatoida</taxon>
        <taxon>Caligidae</taxon>
        <taxon>Caligus</taxon>
    </lineage>
</organism>
<dbReference type="GO" id="GO:0048812">
    <property type="term" value="P:neuron projection morphogenesis"/>
    <property type="evidence" value="ECO:0007669"/>
    <property type="project" value="TreeGrafter"/>
</dbReference>
<dbReference type="OrthoDB" id="548214at2759"/>
<evidence type="ECO:0000313" key="7">
    <source>
        <dbReference type="EMBL" id="QQP52799.1"/>
    </source>
</evidence>
<dbReference type="GO" id="GO:0016477">
    <property type="term" value="P:cell migration"/>
    <property type="evidence" value="ECO:0007669"/>
    <property type="project" value="TreeGrafter"/>
</dbReference>
<comment type="similarity">
    <text evidence="5">Belongs to the HEM-1/HEM-2 family.</text>
</comment>
<reference evidence="8" key="1">
    <citation type="submission" date="2021-01" db="EMBL/GenBank/DDBJ databases">
        <title>Caligus Genome Assembly.</title>
        <authorList>
            <person name="Gallardo-Escarate C."/>
        </authorList>
    </citation>
    <scope>NUCLEOTIDE SEQUENCE [LARGE SCALE GENOMIC DNA]</scope>
</reference>
<dbReference type="GO" id="GO:0008270">
    <property type="term" value="F:zinc ion binding"/>
    <property type="evidence" value="ECO:0007669"/>
    <property type="project" value="UniProtKB-KW"/>
</dbReference>
<dbReference type="PANTHER" id="PTHR12093">
    <property type="entry name" value="NCK-ASSOCIATED PROTEIN 1"/>
    <property type="match status" value="1"/>
</dbReference>
<dbReference type="EMBL" id="CP045892">
    <property type="protein sequence ID" value="QQP52799.1"/>
    <property type="molecule type" value="Genomic_DNA"/>
</dbReference>
<keyword evidence="2" id="KW-0863">Zinc-finger</keyword>
<keyword evidence="1" id="KW-0479">Metal-binding</keyword>
<evidence type="ECO:0000256" key="2">
    <source>
        <dbReference type="ARBA" id="ARBA00022771"/>
    </source>
</evidence>
<protein>
    <recommendedName>
        <fullName evidence="6">THAP-type domain-containing protein</fullName>
    </recommendedName>
</protein>
<dbReference type="PANTHER" id="PTHR12093:SF10">
    <property type="entry name" value="MEMBRANE-ASSOCIATED PROTEIN HEM"/>
    <property type="match status" value="1"/>
</dbReference>
<name>A0A7T8KBE4_CALRO</name>
<keyword evidence="8" id="KW-1185">Reference proteome</keyword>
<dbReference type="AlphaFoldDB" id="A0A7T8KBE4"/>
<dbReference type="GO" id="GO:0030866">
    <property type="term" value="P:cortical actin cytoskeleton organization"/>
    <property type="evidence" value="ECO:0007669"/>
    <property type="project" value="TreeGrafter"/>
</dbReference>
<keyword evidence="4" id="KW-0238">DNA-binding</keyword>
<evidence type="ECO:0000313" key="8">
    <source>
        <dbReference type="Proteomes" id="UP000595437"/>
    </source>
</evidence>
<evidence type="ECO:0000256" key="3">
    <source>
        <dbReference type="ARBA" id="ARBA00022833"/>
    </source>
</evidence>
<evidence type="ECO:0000256" key="1">
    <source>
        <dbReference type="ARBA" id="ARBA00022723"/>
    </source>
</evidence>
<gene>
    <name evidence="7" type="ORF">FKW44_005053</name>
</gene>
<dbReference type="SUPFAM" id="SSF57716">
    <property type="entry name" value="Glucocorticoid receptor-like (DNA-binding domain)"/>
    <property type="match status" value="1"/>
</dbReference>
<dbReference type="GO" id="GO:0030031">
    <property type="term" value="P:cell projection assembly"/>
    <property type="evidence" value="ECO:0007669"/>
    <property type="project" value="TreeGrafter"/>
</dbReference>
<dbReference type="Pfam" id="PF09735">
    <property type="entry name" value="Nckap1"/>
    <property type="match status" value="2"/>
</dbReference>
<dbReference type="GO" id="GO:0003677">
    <property type="term" value="F:DNA binding"/>
    <property type="evidence" value="ECO:0007669"/>
    <property type="project" value="UniProtKB-KW"/>
</dbReference>
<dbReference type="Pfam" id="PF05485">
    <property type="entry name" value="THAP"/>
    <property type="match status" value="1"/>
</dbReference>
<sequence length="269" mass="31096">MVFKCSAPGCRQGYNNSNKDSDVSFHRFPQKDSIILARWLEAIPRDTHILSLYYYTFVDLLDYRDHVDELLITLDAYGIVMGITRSFDLTSFMILLSHVEDWKAVLRLYNAAHEMIHVHSDVAFPRLGNIILEYDNPLKKLSEEFGPHSQTLTTALLSLAGIYPRRNLSVEKWRSAKMLSLVSNPGQLLNPSNTDTIPYKYLSLELIEKWIIFDFPCAALIVQVVNKKKRGKSRKIIFDKELPEFESYRKTREDLTTIDKLDMALTELC</sequence>
<dbReference type="InterPro" id="IPR019137">
    <property type="entry name" value="Nck-associated_protein-1"/>
</dbReference>
<dbReference type="Proteomes" id="UP000595437">
    <property type="component" value="Chromosome 3"/>
</dbReference>
<evidence type="ECO:0000259" key="6">
    <source>
        <dbReference type="Pfam" id="PF05485"/>
    </source>
</evidence>
<proteinExistence type="inferred from homology"/>
<evidence type="ECO:0000256" key="5">
    <source>
        <dbReference type="ARBA" id="ARBA00037947"/>
    </source>
</evidence>
<evidence type="ECO:0000256" key="4">
    <source>
        <dbReference type="ARBA" id="ARBA00023125"/>
    </source>
</evidence>
<dbReference type="GO" id="GO:0031209">
    <property type="term" value="C:SCAR complex"/>
    <property type="evidence" value="ECO:0007669"/>
    <property type="project" value="TreeGrafter"/>
</dbReference>
<feature type="domain" description="THAP-type" evidence="6">
    <location>
        <begin position="5"/>
        <end position="46"/>
    </location>
</feature>
<accession>A0A7T8KBE4</accession>
<dbReference type="InterPro" id="IPR006612">
    <property type="entry name" value="THAP_Znf"/>
</dbReference>